<dbReference type="InterPro" id="IPR029021">
    <property type="entry name" value="Prot-tyrosine_phosphatase-like"/>
</dbReference>
<dbReference type="InterPro" id="IPR050348">
    <property type="entry name" value="Protein-Tyr_Phosphatase"/>
</dbReference>
<reference evidence="3" key="1">
    <citation type="submission" date="2021-09" db="EMBL/GenBank/DDBJ databases">
        <authorList>
            <consortium name="AG Swart"/>
            <person name="Singh M."/>
            <person name="Singh A."/>
            <person name="Seah K."/>
            <person name="Emmerich C."/>
        </authorList>
    </citation>
    <scope>NUCLEOTIDE SEQUENCE</scope>
    <source>
        <strain evidence="3">ATCC30299</strain>
    </source>
</reference>
<dbReference type="PRINTS" id="PR00700">
    <property type="entry name" value="PRTYPHPHTASE"/>
</dbReference>
<sequence length="329" mass="38218">MDIPILGFHSKRDLSSRYLIKYPEIVELEAGIPYKEFFYHSRARDKNLEFRVVKRITETKQHAELLIENSALTCPLNRYADILPYRDTIVPLSYYLYINASFIDGSIANSEQMFIATQGPLRCTMDAFWSMIWEYNVSLIIMMCSVQEGGVSKCEEYFPTKCSIHLIEFEITLIKKVNRYSSLIERTLLVTHIPSDECKIITHLQSTSWPDQGVPKVFDEFSSINYMISMIKKKRQGNSKIAVHCSAGIGRTGVLIGLNNLVAQLDERLCEELYDLDTDPTLSIFGTVRKLREQRWGMVATAKQYKFMYKFMEYWIASFLAYKSQFKRV</sequence>
<dbReference type="PROSITE" id="PS00383">
    <property type="entry name" value="TYR_PHOSPHATASE_1"/>
    <property type="match status" value="1"/>
</dbReference>
<dbReference type="SUPFAM" id="SSF52799">
    <property type="entry name" value="(Phosphotyrosine protein) phosphatases II"/>
    <property type="match status" value="1"/>
</dbReference>
<dbReference type="SMART" id="SM00194">
    <property type="entry name" value="PTPc"/>
    <property type="match status" value="1"/>
</dbReference>
<dbReference type="InterPro" id="IPR016130">
    <property type="entry name" value="Tyr_Pase_AS"/>
</dbReference>
<dbReference type="PANTHER" id="PTHR19134">
    <property type="entry name" value="RECEPTOR-TYPE TYROSINE-PROTEIN PHOSPHATASE"/>
    <property type="match status" value="1"/>
</dbReference>
<gene>
    <name evidence="3" type="ORF">BSTOLATCC_MIC43373</name>
</gene>
<evidence type="ECO:0008006" key="5">
    <source>
        <dbReference type="Google" id="ProtNLM"/>
    </source>
</evidence>
<dbReference type="InterPro" id="IPR000242">
    <property type="entry name" value="PTP_cat"/>
</dbReference>
<keyword evidence="4" id="KW-1185">Reference proteome</keyword>
<dbReference type="SMART" id="SM00404">
    <property type="entry name" value="PTPc_motif"/>
    <property type="match status" value="1"/>
</dbReference>
<evidence type="ECO:0000259" key="1">
    <source>
        <dbReference type="PROSITE" id="PS50055"/>
    </source>
</evidence>
<accession>A0AAU9K031</accession>
<organism evidence="3 4">
    <name type="scientific">Blepharisma stoltei</name>
    <dbReference type="NCBI Taxonomy" id="1481888"/>
    <lineage>
        <taxon>Eukaryota</taxon>
        <taxon>Sar</taxon>
        <taxon>Alveolata</taxon>
        <taxon>Ciliophora</taxon>
        <taxon>Postciliodesmatophora</taxon>
        <taxon>Heterotrichea</taxon>
        <taxon>Heterotrichida</taxon>
        <taxon>Blepharismidae</taxon>
        <taxon>Blepharisma</taxon>
    </lineage>
</organism>
<evidence type="ECO:0000313" key="3">
    <source>
        <dbReference type="EMBL" id="CAG9327334.1"/>
    </source>
</evidence>
<dbReference type="CDD" id="cd00047">
    <property type="entry name" value="PTPc"/>
    <property type="match status" value="1"/>
</dbReference>
<dbReference type="AlphaFoldDB" id="A0AAU9K031"/>
<evidence type="ECO:0000259" key="2">
    <source>
        <dbReference type="PROSITE" id="PS50056"/>
    </source>
</evidence>
<dbReference type="Pfam" id="PF00102">
    <property type="entry name" value="Y_phosphatase"/>
    <property type="match status" value="1"/>
</dbReference>
<feature type="domain" description="Tyrosine-protein phosphatase" evidence="1">
    <location>
        <begin position="77"/>
        <end position="315"/>
    </location>
</feature>
<comment type="caution">
    <text evidence="3">The sequence shown here is derived from an EMBL/GenBank/DDBJ whole genome shotgun (WGS) entry which is preliminary data.</text>
</comment>
<dbReference type="PANTHER" id="PTHR19134:SF449">
    <property type="entry name" value="TYROSINE-PROTEIN PHOSPHATASE 1"/>
    <property type="match status" value="1"/>
</dbReference>
<protein>
    <recommendedName>
        <fullName evidence="5">Protein tyrosine phosphatase</fullName>
    </recommendedName>
</protein>
<dbReference type="PROSITE" id="PS50056">
    <property type="entry name" value="TYR_PHOSPHATASE_2"/>
    <property type="match status" value="1"/>
</dbReference>
<dbReference type="InterPro" id="IPR003595">
    <property type="entry name" value="Tyr_Pase_cat"/>
</dbReference>
<dbReference type="PROSITE" id="PS50055">
    <property type="entry name" value="TYR_PHOSPHATASE_PTP"/>
    <property type="match status" value="1"/>
</dbReference>
<dbReference type="EMBL" id="CAJZBQ010000043">
    <property type="protein sequence ID" value="CAG9327334.1"/>
    <property type="molecule type" value="Genomic_DNA"/>
</dbReference>
<feature type="domain" description="Tyrosine specific protein phosphatases" evidence="2">
    <location>
        <begin position="225"/>
        <end position="306"/>
    </location>
</feature>
<name>A0AAU9K031_9CILI</name>
<evidence type="ECO:0000313" key="4">
    <source>
        <dbReference type="Proteomes" id="UP001162131"/>
    </source>
</evidence>
<dbReference type="Gene3D" id="3.90.190.10">
    <property type="entry name" value="Protein tyrosine phosphatase superfamily"/>
    <property type="match status" value="1"/>
</dbReference>
<dbReference type="GO" id="GO:0004725">
    <property type="term" value="F:protein tyrosine phosphatase activity"/>
    <property type="evidence" value="ECO:0007669"/>
    <property type="project" value="InterPro"/>
</dbReference>
<dbReference type="Proteomes" id="UP001162131">
    <property type="component" value="Unassembled WGS sequence"/>
</dbReference>
<dbReference type="InterPro" id="IPR000387">
    <property type="entry name" value="Tyr_Pase_dom"/>
</dbReference>
<proteinExistence type="predicted"/>